<sequence length="474" mass="53330">MTGKLEAGSMAVNANQHKCMIDSVQVDFKRRTLTDDSQSVRLEPKAMEVLELLVLVSGEVVDRDQILTRIWGEGEASDESLSRSVSLIRTAFKKFHIENPIETIPRKGYRFSRKVKPISPLGSDGLPELEEDLDAAVLIAASGVVHYLGKDLSNSIKVLTEAVEKRPDFYSAWGLLAEAIMRAMIYWPSSDRLALLKDAVGAARKALEGNKTLSLPRLVLAQEKITYGDVCGAIDMVAEVLRDDPDNTEATYRLGFYFGLIGHTEKALGYLERAVVLDPLQGRNQMHVAIARTNMGDFEGAEAFAEESLRRQYFAAAEIHAVTAFAQGKFDTATERYTKNTELYQSMYAPLFDVKAYWQDMAQGMYSGCPDKRKQLMKRWCKLCDSLGWKHEGITSYVFLRIGAAEEFFKAFGNLNVPGPNLCLFFMWEPTEPLRNIRCHPDFRGFAERIGLTKAWDRFGPPDVWRETGLYSTN</sequence>
<dbReference type="CDD" id="cd00383">
    <property type="entry name" value="trans_reg_C"/>
    <property type="match status" value="1"/>
</dbReference>
<evidence type="ECO:0000313" key="5">
    <source>
        <dbReference type="EMBL" id="GHF24956.1"/>
    </source>
</evidence>
<dbReference type="GO" id="GO:0006355">
    <property type="term" value="P:regulation of DNA-templated transcription"/>
    <property type="evidence" value="ECO:0007669"/>
    <property type="project" value="InterPro"/>
</dbReference>
<protein>
    <recommendedName>
        <fullName evidence="4">OmpR/PhoB-type domain-containing protein</fullName>
    </recommendedName>
</protein>
<evidence type="ECO:0000256" key="2">
    <source>
        <dbReference type="PROSITE-ProRule" id="PRU00339"/>
    </source>
</evidence>
<reference evidence="5" key="2">
    <citation type="submission" date="2020-09" db="EMBL/GenBank/DDBJ databases">
        <authorList>
            <person name="Sun Q."/>
            <person name="Kim S."/>
        </authorList>
    </citation>
    <scope>NUCLEOTIDE SEQUENCE</scope>
    <source>
        <strain evidence="5">KCTC 42590</strain>
    </source>
</reference>
<dbReference type="InterPro" id="IPR016032">
    <property type="entry name" value="Sig_transdc_resp-reg_C-effctor"/>
</dbReference>
<dbReference type="GO" id="GO:0000160">
    <property type="term" value="P:phosphorelay signal transduction system"/>
    <property type="evidence" value="ECO:0007669"/>
    <property type="project" value="InterPro"/>
</dbReference>
<dbReference type="Proteomes" id="UP000630923">
    <property type="component" value="Unassembled WGS sequence"/>
</dbReference>
<dbReference type="InterPro" id="IPR019734">
    <property type="entry name" value="TPR_rpt"/>
</dbReference>
<dbReference type="EMBL" id="BNCI01000002">
    <property type="protein sequence ID" value="GHF24956.1"/>
    <property type="molecule type" value="Genomic_DNA"/>
</dbReference>
<organism evidence="5 6">
    <name type="scientific">Kordiimonas sediminis</name>
    <dbReference type="NCBI Taxonomy" id="1735581"/>
    <lineage>
        <taxon>Bacteria</taxon>
        <taxon>Pseudomonadati</taxon>
        <taxon>Pseudomonadota</taxon>
        <taxon>Alphaproteobacteria</taxon>
        <taxon>Kordiimonadales</taxon>
        <taxon>Kordiimonadaceae</taxon>
        <taxon>Kordiimonas</taxon>
    </lineage>
</organism>
<keyword evidence="6" id="KW-1185">Reference proteome</keyword>
<accession>A0A919ATS0</accession>
<dbReference type="PROSITE" id="PS51755">
    <property type="entry name" value="OMPR_PHOB"/>
    <property type="match status" value="1"/>
</dbReference>
<dbReference type="SMART" id="SM00862">
    <property type="entry name" value="Trans_reg_C"/>
    <property type="match status" value="1"/>
</dbReference>
<reference evidence="5" key="1">
    <citation type="journal article" date="2014" name="Int. J. Syst. Evol. Microbiol.">
        <title>Complete genome sequence of Corynebacterium casei LMG S-19264T (=DSM 44701T), isolated from a smear-ripened cheese.</title>
        <authorList>
            <consortium name="US DOE Joint Genome Institute (JGI-PGF)"/>
            <person name="Walter F."/>
            <person name="Albersmeier A."/>
            <person name="Kalinowski J."/>
            <person name="Ruckert C."/>
        </authorList>
    </citation>
    <scope>NUCLEOTIDE SEQUENCE</scope>
    <source>
        <strain evidence="5">KCTC 42590</strain>
    </source>
</reference>
<evidence type="ECO:0000256" key="3">
    <source>
        <dbReference type="PROSITE-ProRule" id="PRU01091"/>
    </source>
</evidence>
<dbReference type="InterPro" id="IPR011990">
    <property type="entry name" value="TPR-like_helical_dom_sf"/>
</dbReference>
<dbReference type="SUPFAM" id="SSF46894">
    <property type="entry name" value="C-terminal effector domain of the bipartite response regulators"/>
    <property type="match status" value="1"/>
</dbReference>
<gene>
    <name evidence="5" type="ORF">GCM10017044_19650</name>
</gene>
<name>A0A919ATS0_9PROT</name>
<dbReference type="InterPro" id="IPR001867">
    <property type="entry name" value="OmpR/PhoB-type_DNA-bd"/>
</dbReference>
<dbReference type="AlphaFoldDB" id="A0A919ATS0"/>
<dbReference type="Gene3D" id="1.25.40.10">
    <property type="entry name" value="Tetratricopeptide repeat domain"/>
    <property type="match status" value="1"/>
</dbReference>
<dbReference type="Pfam" id="PF00486">
    <property type="entry name" value="Trans_reg_C"/>
    <property type="match status" value="1"/>
</dbReference>
<dbReference type="GO" id="GO:0003677">
    <property type="term" value="F:DNA binding"/>
    <property type="evidence" value="ECO:0007669"/>
    <property type="project" value="UniProtKB-UniRule"/>
</dbReference>
<dbReference type="Gene3D" id="1.10.10.10">
    <property type="entry name" value="Winged helix-like DNA-binding domain superfamily/Winged helix DNA-binding domain"/>
    <property type="match status" value="1"/>
</dbReference>
<feature type="domain" description="OmpR/PhoB-type" evidence="4">
    <location>
        <begin position="15"/>
        <end position="113"/>
    </location>
</feature>
<dbReference type="SUPFAM" id="SSF48452">
    <property type="entry name" value="TPR-like"/>
    <property type="match status" value="1"/>
</dbReference>
<feature type="repeat" description="TPR" evidence="2">
    <location>
        <begin position="248"/>
        <end position="281"/>
    </location>
</feature>
<keyword evidence="1 3" id="KW-0238">DNA-binding</keyword>
<keyword evidence="2" id="KW-0802">TPR repeat</keyword>
<dbReference type="PROSITE" id="PS50005">
    <property type="entry name" value="TPR"/>
    <property type="match status" value="1"/>
</dbReference>
<evidence type="ECO:0000259" key="4">
    <source>
        <dbReference type="PROSITE" id="PS51755"/>
    </source>
</evidence>
<dbReference type="RefSeq" id="WP_191252450.1">
    <property type="nucleotide sequence ID" value="NZ_BNCI01000002.1"/>
</dbReference>
<dbReference type="InterPro" id="IPR036388">
    <property type="entry name" value="WH-like_DNA-bd_sf"/>
</dbReference>
<evidence type="ECO:0000256" key="1">
    <source>
        <dbReference type="ARBA" id="ARBA00023125"/>
    </source>
</evidence>
<feature type="DNA-binding region" description="OmpR/PhoB-type" evidence="3">
    <location>
        <begin position="15"/>
        <end position="113"/>
    </location>
</feature>
<comment type="caution">
    <text evidence="5">The sequence shown here is derived from an EMBL/GenBank/DDBJ whole genome shotgun (WGS) entry which is preliminary data.</text>
</comment>
<evidence type="ECO:0000313" key="6">
    <source>
        <dbReference type="Proteomes" id="UP000630923"/>
    </source>
</evidence>
<proteinExistence type="predicted"/>